<evidence type="ECO:0000256" key="1">
    <source>
        <dbReference type="ARBA" id="ARBA00004651"/>
    </source>
</evidence>
<gene>
    <name evidence="16" type="ORF">Pmani_015414</name>
</gene>
<dbReference type="Proteomes" id="UP001292094">
    <property type="component" value="Unassembled WGS sequence"/>
</dbReference>
<dbReference type="EMBL" id="JAWZYT010001335">
    <property type="protein sequence ID" value="KAK4313237.1"/>
    <property type="molecule type" value="Genomic_DNA"/>
</dbReference>
<reference evidence="16" key="1">
    <citation type="submission" date="2023-11" db="EMBL/GenBank/DDBJ databases">
        <title>Genome assemblies of two species of porcelain crab, Petrolisthes cinctipes and Petrolisthes manimaculis (Anomura: Porcellanidae).</title>
        <authorList>
            <person name="Angst P."/>
        </authorList>
    </citation>
    <scope>NUCLEOTIDE SEQUENCE</scope>
    <source>
        <strain evidence="16">PB745_02</strain>
        <tissue evidence="16">Gill</tissue>
    </source>
</reference>
<evidence type="ECO:0000313" key="17">
    <source>
        <dbReference type="Proteomes" id="UP001292094"/>
    </source>
</evidence>
<comment type="similarity">
    <text evidence="2">Belongs to the glutamate-gated ion channel (TC 1.A.10.1) family.</text>
</comment>
<proteinExistence type="inferred from homology"/>
<comment type="caution">
    <text evidence="16">The sequence shown here is derived from an EMBL/GenBank/DDBJ whole genome shotgun (WGS) entry which is preliminary data.</text>
</comment>
<dbReference type="Gene3D" id="1.10.287.70">
    <property type="match status" value="1"/>
</dbReference>
<organism evidence="16 17">
    <name type="scientific">Petrolisthes manimaculis</name>
    <dbReference type="NCBI Taxonomy" id="1843537"/>
    <lineage>
        <taxon>Eukaryota</taxon>
        <taxon>Metazoa</taxon>
        <taxon>Ecdysozoa</taxon>
        <taxon>Arthropoda</taxon>
        <taxon>Crustacea</taxon>
        <taxon>Multicrustacea</taxon>
        <taxon>Malacostraca</taxon>
        <taxon>Eumalacostraca</taxon>
        <taxon>Eucarida</taxon>
        <taxon>Decapoda</taxon>
        <taxon>Pleocyemata</taxon>
        <taxon>Anomura</taxon>
        <taxon>Galatheoidea</taxon>
        <taxon>Porcellanidae</taxon>
        <taxon>Petrolisthes</taxon>
    </lineage>
</organism>
<keyword evidence="9" id="KW-0675">Receptor</keyword>
<sequence>MKGSILPSLVLFLLQPSHPNDVVIIYDYTLPGVNKIVESFSERWAATTLLTATPAPDLSQLLVALTSFHTNDLRYMVLLCSANTTRTIFDMVSNNNLESRRIRWLVVGEEPDLAATLLHTLREGSLVGIASRVNNNLYKMSFSYMNHENQMRFQEVGVWTGRKGKVGKGRMNRPLYPDIVNHYRNFQGRNLISSAVDNWPFFGLKYLENDTVVSDRGIDINVINTLGYYLNFTYRVEVPPDQQWGGVQKDGTVTGIIREIATRGAHLAIDEFTITAITSKAPAERSRSLAVLYPFSSLTWIILVIVTLLMGPLGYLFSRVHHQLTQTFDSTHNERSRNVGPSFDSGRIKWGSEPGLRGVEMFCFNMFRTIIIQGNLLPASSWPLRLVFFSWYAFCVILYAVYAGTLTAYLTKPSFDKPIDSLEDLLEARERGVAPSVTVGTSNEMIIKTATSGIFKDIYDSLDPSRSFASSVLDAFEGVIEKNTAFISELVGSEIYAMKQGRHLYHLARNSFYPQPYGIACPPGAPYTPVLNLMLGRMVQAGLVDKWHRDELTNMKQSSEQSKPKDQTQETEVGQGSVAVRSLALDHLQGAFYILGCFTVVAAVALLTEVIMSLYS</sequence>
<evidence type="ECO:0000256" key="2">
    <source>
        <dbReference type="ARBA" id="ARBA00008685"/>
    </source>
</evidence>
<feature type="transmembrane region" description="Helical" evidence="13">
    <location>
        <begin position="291"/>
        <end position="317"/>
    </location>
</feature>
<keyword evidence="12" id="KW-0407">Ion channel</keyword>
<keyword evidence="8 13" id="KW-0472">Membrane</keyword>
<dbReference type="InterPro" id="IPR001320">
    <property type="entry name" value="Iontro_rcpt_C"/>
</dbReference>
<feature type="domain" description="Ionotropic glutamate receptor L-glutamate and glycine-binding" evidence="15">
    <location>
        <begin position="200"/>
        <end position="262"/>
    </location>
</feature>
<evidence type="ECO:0000256" key="14">
    <source>
        <dbReference type="SAM" id="SignalP"/>
    </source>
</evidence>
<keyword evidence="6 13" id="KW-1133">Transmembrane helix</keyword>
<comment type="subcellular location">
    <subcellularLocation>
        <location evidence="1">Cell membrane</location>
        <topology evidence="1">Multi-pass membrane protein</topology>
    </subcellularLocation>
</comment>
<evidence type="ECO:0000256" key="5">
    <source>
        <dbReference type="ARBA" id="ARBA00022692"/>
    </source>
</evidence>
<dbReference type="GO" id="GO:0015276">
    <property type="term" value="F:ligand-gated monoatomic ion channel activity"/>
    <property type="evidence" value="ECO:0007669"/>
    <property type="project" value="InterPro"/>
</dbReference>
<dbReference type="Pfam" id="PF00060">
    <property type="entry name" value="Lig_chan"/>
    <property type="match status" value="1"/>
</dbReference>
<evidence type="ECO:0000256" key="7">
    <source>
        <dbReference type="ARBA" id="ARBA00023065"/>
    </source>
</evidence>
<evidence type="ECO:0000256" key="6">
    <source>
        <dbReference type="ARBA" id="ARBA00022989"/>
    </source>
</evidence>
<keyword evidence="3" id="KW-0813">Transport</keyword>
<dbReference type="Pfam" id="PF10613">
    <property type="entry name" value="Lig_chan-Glu_bd"/>
    <property type="match status" value="1"/>
</dbReference>
<feature type="transmembrane region" description="Helical" evidence="13">
    <location>
        <begin position="591"/>
        <end position="615"/>
    </location>
</feature>
<feature type="chain" id="PRO_5042063760" description="Ionotropic glutamate receptor L-glutamate and glycine-binding domain-containing protein" evidence="14">
    <location>
        <begin position="20"/>
        <end position="616"/>
    </location>
</feature>
<evidence type="ECO:0000256" key="3">
    <source>
        <dbReference type="ARBA" id="ARBA00022448"/>
    </source>
</evidence>
<evidence type="ECO:0000256" key="4">
    <source>
        <dbReference type="ARBA" id="ARBA00022475"/>
    </source>
</evidence>
<evidence type="ECO:0000259" key="15">
    <source>
        <dbReference type="SMART" id="SM00918"/>
    </source>
</evidence>
<evidence type="ECO:0000256" key="10">
    <source>
        <dbReference type="ARBA" id="ARBA00023180"/>
    </source>
</evidence>
<dbReference type="GO" id="GO:0005886">
    <property type="term" value="C:plasma membrane"/>
    <property type="evidence" value="ECO:0007669"/>
    <property type="project" value="UniProtKB-SubCell"/>
</dbReference>
<dbReference type="SMART" id="SM00918">
    <property type="entry name" value="Lig_chan-Glu_bd"/>
    <property type="match status" value="1"/>
</dbReference>
<evidence type="ECO:0000256" key="12">
    <source>
        <dbReference type="ARBA" id="ARBA00023303"/>
    </source>
</evidence>
<keyword evidence="17" id="KW-1185">Reference proteome</keyword>
<keyword evidence="11" id="KW-1071">Ligand-gated ion channel</keyword>
<keyword evidence="7" id="KW-0406">Ion transport</keyword>
<dbReference type="PANTHER" id="PTHR42643:SF24">
    <property type="entry name" value="IONOTROPIC RECEPTOR 60A"/>
    <property type="match status" value="1"/>
</dbReference>
<keyword evidence="4" id="KW-1003">Cell membrane</keyword>
<feature type="signal peptide" evidence="14">
    <location>
        <begin position="1"/>
        <end position="19"/>
    </location>
</feature>
<dbReference type="InterPro" id="IPR052192">
    <property type="entry name" value="Insect_Ionotropic_Sensory_Rcpt"/>
</dbReference>
<dbReference type="AlphaFoldDB" id="A0AAE1PUI6"/>
<keyword evidence="5 13" id="KW-0812">Transmembrane</keyword>
<dbReference type="InterPro" id="IPR019594">
    <property type="entry name" value="Glu/Gly-bd"/>
</dbReference>
<evidence type="ECO:0000256" key="11">
    <source>
        <dbReference type="ARBA" id="ARBA00023286"/>
    </source>
</evidence>
<dbReference type="SUPFAM" id="SSF53850">
    <property type="entry name" value="Periplasmic binding protein-like II"/>
    <property type="match status" value="1"/>
</dbReference>
<dbReference type="Gene3D" id="3.40.190.10">
    <property type="entry name" value="Periplasmic binding protein-like II"/>
    <property type="match status" value="1"/>
</dbReference>
<feature type="transmembrane region" description="Helical" evidence="13">
    <location>
        <begin position="389"/>
        <end position="410"/>
    </location>
</feature>
<keyword evidence="10" id="KW-0325">Glycoprotein</keyword>
<protein>
    <recommendedName>
        <fullName evidence="15">Ionotropic glutamate receptor L-glutamate and glycine-binding domain-containing protein</fullName>
    </recommendedName>
</protein>
<dbReference type="PANTHER" id="PTHR42643">
    <property type="entry name" value="IONOTROPIC RECEPTOR 20A-RELATED"/>
    <property type="match status" value="1"/>
</dbReference>
<evidence type="ECO:0000256" key="8">
    <source>
        <dbReference type="ARBA" id="ARBA00023136"/>
    </source>
</evidence>
<evidence type="ECO:0000256" key="13">
    <source>
        <dbReference type="SAM" id="Phobius"/>
    </source>
</evidence>
<name>A0AAE1PUI6_9EUCA</name>
<accession>A0AAE1PUI6</accession>
<keyword evidence="14" id="KW-0732">Signal</keyword>
<evidence type="ECO:0000256" key="9">
    <source>
        <dbReference type="ARBA" id="ARBA00023170"/>
    </source>
</evidence>
<dbReference type="GO" id="GO:0050906">
    <property type="term" value="P:detection of stimulus involved in sensory perception"/>
    <property type="evidence" value="ECO:0007669"/>
    <property type="project" value="UniProtKB-ARBA"/>
</dbReference>
<evidence type="ECO:0000313" key="16">
    <source>
        <dbReference type="EMBL" id="KAK4313237.1"/>
    </source>
</evidence>